<evidence type="ECO:0000256" key="1">
    <source>
        <dbReference type="ARBA" id="ARBA00010641"/>
    </source>
</evidence>
<evidence type="ECO:0000256" key="4">
    <source>
        <dbReference type="ARBA" id="ARBA00023163"/>
    </source>
</evidence>
<evidence type="ECO:0000256" key="3">
    <source>
        <dbReference type="ARBA" id="ARBA00023082"/>
    </source>
</evidence>
<dbReference type="PANTHER" id="PTHR43133">
    <property type="entry name" value="RNA POLYMERASE ECF-TYPE SIGMA FACTO"/>
    <property type="match status" value="1"/>
</dbReference>
<dbReference type="RefSeq" id="WP_346758572.1">
    <property type="nucleotide sequence ID" value="NZ_JAUJEB010000002.1"/>
</dbReference>
<dbReference type="Gene3D" id="1.10.10.10">
    <property type="entry name" value="Winged helix-like DNA-binding domain superfamily/Winged helix DNA-binding domain"/>
    <property type="match status" value="1"/>
</dbReference>
<evidence type="ECO:0000259" key="6">
    <source>
        <dbReference type="Pfam" id="PF08281"/>
    </source>
</evidence>
<dbReference type="EMBL" id="JAUJEB010000002">
    <property type="protein sequence ID" value="MDN5213232.1"/>
    <property type="molecule type" value="Genomic_DNA"/>
</dbReference>
<keyword evidence="2" id="KW-0805">Transcription regulation</keyword>
<dbReference type="Proteomes" id="UP001172083">
    <property type="component" value="Unassembled WGS sequence"/>
</dbReference>
<dbReference type="InterPro" id="IPR013324">
    <property type="entry name" value="RNA_pol_sigma_r3/r4-like"/>
</dbReference>
<gene>
    <name evidence="7" type="ORF">QQ020_14280</name>
</gene>
<dbReference type="Gene3D" id="1.10.1740.10">
    <property type="match status" value="1"/>
</dbReference>
<keyword evidence="4" id="KW-0804">Transcription</keyword>
<dbReference type="SUPFAM" id="SSF88946">
    <property type="entry name" value="Sigma2 domain of RNA polymerase sigma factors"/>
    <property type="match status" value="1"/>
</dbReference>
<dbReference type="PANTHER" id="PTHR43133:SF46">
    <property type="entry name" value="RNA POLYMERASE SIGMA-70 FACTOR ECF SUBFAMILY"/>
    <property type="match status" value="1"/>
</dbReference>
<name>A0ABT8L658_9BACT</name>
<dbReference type="InterPro" id="IPR013325">
    <property type="entry name" value="RNA_pol_sigma_r2"/>
</dbReference>
<evidence type="ECO:0000259" key="5">
    <source>
        <dbReference type="Pfam" id="PF04542"/>
    </source>
</evidence>
<keyword evidence="3" id="KW-0731">Sigma factor</keyword>
<evidence type="ECO:0000313" key="7">
    <source>
        <dbReference type="EMBL" id="MDN5213232.1"/>
    </source>
</evidence>
<sequence>MAPSTDKPHITGDDHKLSGSSAVFAATQPSQFDSFNDQELWNEFIRGSRSAFIYIYNQYFDQLYLYGLQFTQDMDLLKDCIQDVFIRLNESRNRLSGTSSIKYYLYKSIKREIIHAMKRQKQAVRKLESIKGRGFEYEISAEEILINRQENEDTVNAIRDAANSLLHRQREIIFYHFFEGFSIKQIQELMGFNSIQATHNLLNRAIKKLREILGFITLFFLAWI</sequence>
<comment type="similarity">
    <text evidence="1">Belongs to the sigma-70 factor family. ECF subfamily.</text>
</comment>
<feature type="domain" description="RNA polymerase sigma-70 region 2" evidence="5">
    <location>
        <begin position="56"/>
        <end position="121"/>
    </location>
</feature>
<dbReference type="InterPro" id="IPR013249">
    <property type="entry name" value="RNA_pol_sigma70_r4_t2"/>
</dbReference>
<organism evidence="7 8">
    <name type="scientific">Agaribacillus aureus</name>
    <dbReference type="NCBI Taxonomy" id="3051825"/>
    <lineage>
        <taxon>Bacteria</taxon>
        <taxon>Pseudomonadati</taxon>
        <taxon>Bacteroidota</taxon>
        <taxon>Cytophagia</taxon>
        <taxon>Cytophagales</taxon>
        <taxon>Splendidivirgaceae</taxon>
        <taxon>Agaribacillus</taxon>
    </lineage>
</organism>
<accession>A0ABT8L658</accession>
<proteinExistence type="inferred from homology"/>
<dbReference type="InterPro" id="IPR014284">
    <property type="entry name" value="RNA_pol_sigma-70_dom"/>
</dbReference>
<dbReference type="InterPro" id="IPR036388">
    <property type="entry name" value="WH-like_DNA-bd_sf"/>
</dbReference>
<dbReference type="SUPFAM" id="SSF88659">
    <property type="entry name" value="Sigma3 and sigma4 domains of RNA polymerase sigma factors"/>
    <property type="match status" value="1"/>
</dbReference>
<comment type="caution">
    <text evidence="7">The sequence shown here is derived from an EMBL/GenBank/DDBJ whole genome shotgun (WGS) entry which is preliminary data.</text>
</comment>
<evidence type="ECO:0000313" key="8">
    <source>
        <dbReference type="Proteomes" id="UP001172083"/>
    </source>
</evidence>
<feature type="domain" description="RNA polymerase sigma factor 70 region 4 type 2" evidence="6">
    <location>
        <begin position="157"/>
        <end position="209"/>
    </location>
</feature>
<protein>
    <submittedName>
        <fullName evidence="7">Sigma-70 family RNA polymerase sigma factor</fullName>
    </submittedName>
</protein>
<dbReference type="Pfam" id="PF04542">
    <property type="entry name" value="Sigma70_r2"/>
    <property type="match status" value="1"/>
</dbReference>
<dbReference type="NCBIfam" id="TIGR02937">
    <property type="entry name" value="sigma70-ECF"/>
    <property type="match status" value="1"/>
</dbReference>
<evidence type="ECO:0000256" key="2">
    <source>
        <dbReference type="ARBA" id="ARBA00023015"/>
    </source>
</evidence>
<dbReference type="InterPro" id="IPR039425">
    <property type="entry name" value="RNA_pol_sigma-70-like"/>
</dbReference>
<dbReference type="InterPro" id="IPR007627">
    <property type="entry name" value="RNA_pol_sigma70_r2"/>
</dbReference>
<reference evidence="7" key="1">
    <citation type="submission" date="2023-06" db="EMBL/GenBank/DDBJ databases">
        <title>Genomic of Agaribacillus aureum.</title>
        <authorList>
            <person name="Wang G."/>
        </authorList>
    </citation>
    <scope>NUCLEOTIDE SEQUENCE</scope>
    <source>
        <strain evidence="7">BMA12</strain>
    </source>
</reference>
<keyword evidence="8" id="KW-1185">Reference proteome</keyword>
<dbReference type="Pfam" id="PF08281">
    <property type="entry name" value="Sigma70_r4_2"/>
    <property type="match status" value="1"/>
</dbReference>